<evidence type="ECO:0000256" key="1">
    <source>
        <dbReference type="ARBA" id="ARBA00001947"/>
    </source>
</evidence>
<evidence type="ECO:0000256" key="6">
    <source>
        <dbReference type="ARBA" id="ARBA00022833"/>
    </source>
</evidence>
<dbReference type="GO" id="GO:0004046">
    <property type="term" value="F:aminoacylase activity"/>
    <property type="evidence" value="ECO:0007669"/>
    <property type="project" value="TreeGrafter"/>
</dbReference>
<keyword evidence="11" id="KW-1185">Reference proteome</keyword>
<name>A0A643BQ33_BALPH</name>
<evidence type="ECO:0000256" key="2">
    <source>
        <dbReference type="ARBA" id="ARBA00004496"/>
    </source>
</evidence>
<dbReference type="AlphaFoldDB" id="A0A643BQ33"/>
<dbReference type="GO" id="GO:0046872">
    <property type="term" value="F:metal ion binding"/>
    <property type="evidence" value="ECO:0007669"/>
    <property type="project" value="UniProtKB-KW"/>
</dbReference>
<reference evidence="10 11" key="1">
    <citation type="journal article" date="2019" name="PLoS ONE">
        <title>Genomic analyses reveal an absence of contemporary introgressive admixture between fin whales and blue whales, despite known hybrids.</title>
        <authorList>
            <person name="Westbury M.V."/>
            <person name="Petersen B."/>
            <person name="Lorenzen E.D."/>
        </authorList>
    </citation>
    <scope>NUCLEOTIDE SEQUENCE [LARGE SCALE GENOMIC DNA]</scope>
    <source>
        <strain evidence="10">FinWhale-01</strain>
    </source>
</reference>
<evidence type="ECO:0000313" key="10">
    <source>
        <dbReference type="EMBL" id="KAB0390077.1"/>
    </source>
</evidence>
<dbReference type="InterPro" id="IPR055438">
    <property type="entry name" value="AstE_AspA_cat"/>
</dbReference>
<feature type="region of interest" description="Disordered" evidence="7">
    <location>
        <begin position="1"/>
        <end position="23"/>
    </location>
</feature>
<gene>
    <name evidence="10" type="ORF">E2I00_011601</name>
</gene>
<evidence type="ECO:0000256" key="5">
    <source>
        <dbReference type="ARBA" id="ARBA00022801"/>
    </source>
</evidence>
<keyword evidence="6" id="KW-0862">Zinc</keyword>
<dbReference type="OrthoDB" id="8300214at2759"/>
<feature type="non-terminal residue" evidence="10">
    <location>
        <position position="1"/>
    </location>
</feature>
<evidence type="ECO:0000256" key="3">
    <source>
        <dbReference type="ARBA" id="ARBA00022490"/>
    </source>
</evidence>
<keyword evidence="5" id="KW-0378">Hydrolase</keyword>
<comment type="cofactor">
    <cofactor evidence="1">
        <name>Zn(2+)</name>
        <dbReference type="ChEBI" id="CHEBI:29105"/>
    </cofactor>
</comment>
<proteinExistence type="predicted"/>
<dbReference type="Pfam" id="PF24827">
    <property type="entry name" value="AstE_AspA_cat"/>
    <property type="match status" value="1"/>
</dbReference>
<dbReference type="SUPFAM" id="SSF53187">
    <property type="entry name" value="Zn-dependent exopeptidases"/>
    <property type="match status" value="1"/>
</dbReference>
<evidence type="ECO:0000259" key="8">
    <source>
        <dbReference type="Pfam" id="PF04952"/>
    </source>
</evidence>
<feature type="region of interest" description="Disordered" evidence="7">
    <location>
        <begin position="342"/>
        <end position="361"/>
    </location>
</feature>
<evidence type="ECO:0000313" key="11">
    <source>
        <dbReference type="Proteomes" id="UP000437017"/>
    </source>
</evidence>
<dbReference type="Pfam" id="PF04952">
    <property type="entry name" value="AstE_AspA_hybrid"/>
    <property type="match status" value="1"/>
</dbReference>
<comment type="subcellular location">
    <subcellularLocation>
        <location evidence="2">Cytoplasm</location>
    </subcellularLocation>
</comment>
<dbReference type="GO" id="GO:0016788">
    <property type="term" value="F:hydrolase activity, acting on ester bonds"/>
    <property type="evidence" value="ECO:0007669"/>
    <property type="project" value="InterPro"/>
</dbReference>
<feature type="domain" description="Succinylglutamate desuccinylase/Aspartoacylase catalytic" evidence="9">
    <location>
        <begin position="93"/>
        <end position="184"/>
    </location>
</feature>
<dbReference type="InterPro" id="IPR050178">
    <property type="entry name" value="AspA/AstE_fam"/>
</dbReference>
<organism evidence="10 11">
    <name type="scientific">Balaenoptera physalus</name>
    <name type="common">Fin whale</name>
    <name type="synonym">Balaena physalus</name>
    <dbReference type="NCBI Taxonomy" id="9770"/>
    <lineage>
        <taxon>Eukaryota</taxon>
        <taxon>Metazoa</taxon>
        <taxon>Chordata</taxon>
        <taxon>Craniata</taxon>
        <taxon>Vertebrata</taxon>
        <taxon>Euteleostomi</taxon>
        <taxon>Mammalia</taxon>
        <taxon>Eutheria</taxon>
        <taxon>Laurasiatheria</taxon>
        <taxon>Artiodactyla</taxon>
        <taxon>Whippomorpha</taxon>
        <taxon>Cetacea</taxon>
        <taxon>Mysticeti</taxon>
        <taxon>Balaenopteridae</taxon>
        <taxon>Balaenoptera</taxon>
    </lineage>
</organism>
<protein>
    <submittedName>
        <fullName evidence="10">Uncharacterized protein</fullName>
    </submittedName>
</protein>
<dbReference type="InterPro" id="IPR007036">
    <property type="entry name" value="Aste_AspA_hybrid_dom"/>
</dbReference>
<dbReference type="Gene3D" id="3.40.630.10">
    <property type="entry name" value="Zn peptidases"/>
    <property type="match status" value="2"/>
</dbReference>
<comment type="caution">
    <text evidence="10">The sequence shown here is derived from an EMBL/GenBank/DDBJ whole genome shotgun (WGS) entry which is preliminary data.</text>
</comment>
<evidence type="ECO:0000256" key="7">
    <source>
        <dbReference type="SAM" id="MobiDB-lite"/>
    </source>
</evidence>
<dbReference type="PANTHER" id="PTHR15162">
    <property type="entry name" value="ASPARTOACYLASE"/>
    <property type="match status" value="1"/>
</dbReference>
<dbReference type="EMBL" id="SGJD01005989">
    <property type="protein sequence ID" value="KAB0390077.1"/>
    <property type="molecule type" value="Genomic_DNA"/>
</dbReference>
<dbReference type="PANTHER" id="PTHR15162:SF5">
    <property type="entry name" value="N-ACYL-AROMATIC-L-AMINO ACID AMIDOHYDROLASE (CARBOXYLATE-FORMING)"/>
    <property type="match status" value="1"/>
</dbReference>
<sequence>REPQLAPGGGDVEIPRGGTKGKGRVLAAGPGLNGPWQQQATHRHFLPRDLLAHKYPSFQEVHTPALMAQEAETCIDRCATPHGDVLAAEALHHVAVTRATHGNETASAYLARHWLRVPGEVQRLGFSTVPVLLASPVASAACCRYVGHDLSHAFTGSFLRANPDAPHELSRARDLNQLLGPKASGRPSTYPRPSQHHGLTWKAPTTFMPCMEMEAYGTVSSVDFPRTEVRDLAGTVHPQLRVTCVSISRHRASWHLSRHPVALIEEVKEQVGRAINFEPLRPGAPIFQMFSGEDVLCEGESAMDPVFINEVAYYEEGIAFLQTEKLTFSMPALPALASTPPGSLIQATPARPQPALLNSGS</sequence>
<feature type="domain" description="AstE/AspA barrel-sandwich hybrid" evidence="8">
    <location>
        <begin position="276"/>
        <end position="325"/>
    </location>
</feature>
<accession>A0A643BQ33</accession>
<dbReference type="Proteomes" id="UP000437017">
    <property type="component" value="Unassembled WGS sequence"/>
</dbReference>
<dbReference type="GO" id="GO:0005829">
    <property type="term" value="C:cytosol"/>
    <property type="evidence" value="ECO:0007669"/>
    <property type="project" value="TreeGrafter"/>
</dbReference>
<evidence type="ECO:0000256" key="4">
    <source>
        <dbReference type="ARBA" id="ARBA00022723"/>
    </source>
</evidence>
<keyword evidence="4" id="KW-0479">Metal-binding</keyword>
<evidence type="ECO:0000259" key="9">
    <source>
        <dbReference type="Pfam" id="PF24827"/>
    </source>
</evidence>
<keyword evidence="3" id="KW-0963">Cytoplasm</keyword>